<evidence type="ECO:0000256" key="1">
    <source>
        <dbReference type="ARBA" id="ARBA00007796"/>
    </source>
</evidence>
<dbReference type="Pfam" id="PF05276">
    <property type="entry name" value="SH3BP5"/>
    <property type="match status" value="1"/>
</dbReference>
<name>A0A8S9XK80_APOLU</name>
<dbReference type="AlphaFoldDB" id="A0A8S9XK80"/>
<proteinExistence type="inferred from homology"/>
<evidence type="ECO:0000256" key="2">
    <source>
        <dbReference type="ARBA" id="ARBA00023054"/>
    </source>
</evidence>
<dbReference type="Proteomes" id="UP000466442">
    <property type="component" value="Unassembled WGS sequence"/>
</dbReference>
<dbReference type="InterPro" id="IPR007940">
    <property type="entry name" value="SH3BP5"/>
</dbReference>
<organism evidence="3 4">
    <name type="scientific">Apolygus lucorum</name>
    <name type="common">Small green plant bug</name>
    <name type="synonym">Lygocoris lucorum</name>
    <dbReference type="NCBI Taxonomy" id="248454"/>
    <lineage>
        <taxon>Eukaryota</taxon>
        <taxon>Metazoa</taxon>
        <taxon>Ecdysozoa</taxon>
        <taxon>Arthropoda</taxon>
        <taxon>Hexapoda</taxon>
        <taxon>Insecta</taxon>
        <taxon>Pterygota</taxon>
        <taxon>Neoptera</taxon>
        <taxon>Paraneoptera</taxon>
        <taxon>Hemiptera</taxon>
        <taxon>Heteroptera</taxon>
        <taxon>Panheteroptera</taxon>
        <taxon>Cimicomorpha</taxon>
        <taxon>Miridae</taxon>
        <taxon>Mirini</taxon>
        <taxon>Apolygus</taxon>
    </lineage>
</organism>
<comment type="similarity">
    <text evidence="1">Belongs to the SH3BP5 family.</text>
</comment>
<keyword evidence="4" id="KW-1185">Reference proteome</keyword>
<comment type="caution">
    <text evidence="3">The sequence shown here is derived from an EMBL/GenBank/DDBJ whole genome shotgun (WGS) entry which is preliminary data.</text>
</comment>
<sequence>MDPSKDCHGNSDEDELDPRIQIELEILNNCTDLINKLEIELDITDNTFNIKTSSLQTGAHDQMMYHTNGS</sequence>
<evidence type="ECO:0000313" key="4">
    <source>
        <dbReference type="Proteomes" id="UP000466442"/>
    </source>
</evidence>
<gene>
    <name evidence="3" type="ORF">GE061_014717</name>
</gene>
<protein>
    <submittedName>
        <fullName evidence="3">Uncharacterized protein</fullName>
    </submittedName>
</protein>
<dbReference type="OrthoDB" id="446789at2759"/>
<evidence type="ECO:0000313" key="3">
    <source>
        <dbReference type="EMBL" id="KAF6208974.1"/>
    </source>
</evidence>
<keyword evidence="2" id="KW-0175">Coiled coil</keyword>
<reference evidence="3" key="1">
    <citation type="journal article" date="2021" name="Mol. Ecol. Resour.">
        <title>Apolygus lucorum genome provides insights into omnivorousness and mesophyll feeding.</title>
        <authorList>
            <person name="Liu Y."/>
            <person name="Liu H."/>
            <person name="Wang H."/>
            <person name="Huang T."/>
            <person name="Liu B."/>
            <person name="Yang B."/>
            <person name="Yin L."/>
            <person name="Li B."/>
            <person name="Zhang Y."/>
            <person name="Zhang S."/>
            <person name="Jiang F."/>
            <person name="Zhang X."/>
            <person name="Ren Y."/>
            <person name="Wang B."/>
            <person name="Wang S."/>
            <person name="Lu Y."/>
            <person name="Wu K."/>
            <person name="Fan W."/>
            <person name="Wang G."/>
        </authorList>
    </citation>
    <scope>NUCLEOTIDE SEQUENCE</scope>
    <source>
        <strain evidence="3">12Hb</strain>
    </source>
</reference>
<accession>A0A8S9XK80</accession>
<dbReference type="GO" id="GO:0035556">
    <property type="term" value="P:intracellular signal transduction"/>
    <property type="evidence" value="ECO:0007669"/>
    <property type="project" value="InterPro"/>
</dbReference>
<dbReference type="EMBL" id="WIXP02000006">
    <property type="protein sequence ID" value="KAF6208974.1"/>
    <property type="molecule type" value="Genomic_DNA"/>
</dbReference>